<dbReference type="InterPro" id="IPR050109">
    <property type="entry name" value="HTH-type_TetR-like_transc_reg"/>
</dbReference>
<dbReference type="Pfam" id="PF00440">
    <property type="entry name" value="TetR_N"/>
    <property type="match status" value="1"/>
</dbReference>
<proteinExistence type="predicted"/>
<dbReference type="InterPro" id="IPR041474">
    <property type="entry name" value="NicS_C"/>
</dbReference>
<reference evidence="5" key="1">
    <citation type="submission" date="2017-04" db="EMBL/GenBank/DDBJ databases">
        <authorList>
            <person name="Varghese N."/>
            <person name="Submissions S."/>
        </authorList>
    </citation>
    <scope>NUCLEOTIDE SEQUENCE [LARGE SCALE GENOMIC DNA]</scope>
    <source>
        <strain evidence="5">DSM 16512</strain>
    </source>
</reference>
<protein>
    <submittedName>
        <fullName evidence="4">Transcriptional regulator, TetR family</fullName>
    </submittedName>
</protein>
<dbReference type="AlphaFoldDB" id="A0A1W1WR47"/>
<dbReference type="GO" id="GO:0003677">
    <property type="term" value="F:DNA binding"/>
    <property type="evidence" value="ECO:0007669"/>
    <property type="project" value="UniProtKB-UniRule"/>
</dbReference>
<dbReference type="Pfam" id="PF17938">
    <property type="entry name" value="TetR_C_29"/>
    <property type="match status" value="1"/>
</dbReference>
<dbReference type="RefSeq" id="WP_084275054.1">
    <property type="nucleotide sequence ID" value="NZ_AP026671.1"/>
</dbReference>
<dbReference type="PRINTS" id="PR00455">
    <property type="entry name" value="HTHTETR"/>
</dbReference>
<dbReference type="PROSITE" id="PS50977">
    <property type="entry name" value="HTH_TETR_2"/>
    <property type="match status" value="1"/>
</dbReference>
<evidence type="ECO:0000256" key="2">
    <source>
        <dbReference type="PROSITE-ProRule" id="PRU00335"/>
    </source>
</evidence>
<evidence type="ECO:0000259" key="3">
    <source>
        <dbReference type="PROSITE" id="PS50977"/>
    </source>
</evidence>
<dbReference type="Gene3D" id="1.10.10.60">
    <property type="entry name" value="Homeodomain-like"/>
    <property type="match status" value="1"/>
</dbReference>
<evidence type="ECO:0000313" key="5">
    <source>
        <dbReference type="Proteomes" id="UP000192602"/>
    </source>
</evidence>
<sequence>MSKKEEILTIAAKHFATYGYTGISLDKIAKEAGITKPAIYYHFTNKDELYEAVLLFRFDRLLSHLNDKVVAKKPVEKLVQYIEGFGEFLQQNSCFAAILAHEFADNGKHMSDVAARYLSKTLNLLTSILNEGIEKEEFAIENPMVVQMMIVSSLIMHQTTKELRKRVASFVEGYEVMPEPNIEDFAKLLARKMIKLVRKVP</sequence>
<dbReference type="SUPFAM" id="SSF46689">
    <property type="entry name" value="Homeodomain-like"/>
    <property type="match status" value="1"/>
</dbReference>
<dbReference type="Proteomes" id="UP000192602">
    <property type="component" value="Unassembled WGS sequence"/>
</dbReference>
<name>A0A1W1WR47_9BACT</name>
<organism evidence="4 5">
    <name type="scientific">Nitratiruptor tergarcus DSM 16512</name>
    <dbReference type="NCBI Taxonomy" id="1069081"/>
    <lineage>
        <taxon>Bacteria</taxon>
        <taxon>Pseudomonadati</taxon>
        <taxon>Campylobacterota</taxon>
        <taxon>Epsilonproteobacteria</taxon>
        <taxon>Nautiliales</taxon>
        <taxon>Nitratiruptoraceae</taxon>
        <taxon>Nitratiruptor</taxon>
    </lineage>
</organism>
<dbReference type="SUPFAM" id="SSF48498">
    <property type="entry name" value="Tetracyclin repressor-like, C-terminal domain"/>
    <property type="match status" value="1"/>
</dbReference>
<dbReference type="PANTHER" id="PTHR30328:SF54">
    <property type="entry name" value="HTH-TYPE TRANSCRIPTIONAL REPRESSOR SCO4008"/>
    <property type="match status" value="1"/>
</dbReference>
<evidence type="ECO:0000313" key="4">
    <source>
        <dbReference type="EMBL" id="SMC08791.1"/>
    </source>
</evidence>
<dbReference type="OrthoDB" id="9790413at2"/>
<feature type="domain" description="HTH tetR-type" evidence="3">
    <location>
        <begin position="1"/>
        <end position="61"/>
    </location>
</feature>
<evidence type="ECO:0000256" key="1">
    <source>
        <dbReference type="ARBA" id="ARBA00023125"/>
    </source>
</evidence>
<dbReference type="InterPro" id="IPR023772">
    <property type="entry name" value="DNA-bd_HTH_TetR-type_CS"/>
</dbReference>
<dbReference type="PANTHER" id="PTHR30328">
    <property type="entry name" value="TRANSCRIPTIONAL REPRESSOR"/>
    <property type="match status" value="1"/>
</dbReference>
<accession>A0A1W1WR47</accession>
<gene>
    <name evidence="4" type="ORF">SAMN05660197_0559</name>
</gene>
<dbReference type="InterPro" id="IPR001647">
    <property type="entry name" value="HTH_TetR"/>
</dbReference>
<keyword evidence="5" id="KW-1185">Reference proteome</keyword>
<feature type="DNA-binding region" description="H-T-H motif" evidence="2">
    <location>
        <begin position="24"/>
        <end position="43"/>
    </location>
</feature>
<dbReference type="InterPro" id="IPR036271">
    <property type="entry name" value="Tet_transcr_reg_TetR-rel_C_sf"/>
</dbReference>
<dbReference type="Gene3D" id="1.10.357.10">
    <property type="entry name" value="Tetracycline Repressor, domain 2"/>
    <property type="match status" value="1"/>
</dbReference>
<dbReference type="PROSITE" id="PS01081">
    <property type="entry name" value="HTH_TETR_1"/>
    <property type="match status" value="1"/>
</dbReference>
<dbReference type="STRING" id="1069081.SAMN05660197_0559"/>
<dbReference type="InterPro" id="IPR009057">
    <property type="entry name" value="Homeodomain-like_sf"/>
</dbReference>
<dbReference type="EMBL" id="FWWZ01000001">
    <property type="protein sequence ID" value="SMC08791.1"/>
    <property type="molecule type" value="Genomic_DNA"/>
</dbReference>
<keyword evidence="1 2" id="KW-0238">DNA-binding</keyword>